<dbReference type="GeneID" id="54583289"/>
<dbReference type="CDD" id="cd09917">
    <property type="entry name" value="F-box_SF"/>
    <property type="match status" value="1"/>
</dbReference>
<dbReference type="AlphaFoldDB" id="A0A6A6I279"/>
<dbReference type="OrthoDB" id="3799107at2759"/>
<accession>A0A6A6I279</accession>
<evidence type="ECO:0000313" key="1">
    <source>
        <dbReference type="EMBL" id="KAF2244441.1"/>
    </source>
</evidence>
<reference evidence="1" key="1">
    <citation type="journal article" date="2020" name="Stud. Mycol.">
        <title>101 Dothideomycetes genomes: a test case for predicting lifestyles and emergence of pathogens.</title>
        <authorList>
            <person name="Haridas S."/>
            <person name="Albert R."/>
            <person name="Binder M."/>
            <person name="Bloem J."/>
            <person name="Labutti K."/>
            <person name="Salamov A."/>
            <person name="Andreopoulos B."/>
            <person name="Baker S."/>
            <person name="Barry K."/>
            <person name="Bills G."/>
            <person name="Bluhm B."/>
            <person name="Cannon C."/>
            <person name="Castanera R."/>
            <person name="Culley D."/>
            <person name="Daum C."/>
            <person name="Ezra D."/>
            <person name="Gonzalez J."/>
            <person name="Henrissat B."/>
            <person name="Kuo A."/>
            <person name="Liang C."/>
            <person name="Lipzen A."/>
            <person name="Lutzoni F."/>
            <person name="Magnuson J."/>
            <person name="Mondo S."/>
            <person name="Nolan M."/>
            <person name="Ohm R."/>
            <person name="Pangilinan J."/>
            <person name="Park H.-J."/>
            <person name="Ramirez L."/>
            <person name="Alfaro M."/>
            <person name="Sun H."/>
            <person name="Tritt A."/>
            <person name="Yoshinaga Y."/>
            <person name="Zwiers L.-H."/>
            <person name="Turgeon B."/>
            <person name="Goodwin S."/>
            <person name="Spatafora J."/>
            <person name="Crous P."/>
            <person name="Grigoriev I."/>
        </authorList>
    </citation>
    <scope>NUCLEOTIDE SEQUENCE</scope>
    <source>
        <strain evidence="1">CBS 122368</strain>
    </source>
</reference>
<name>A0A6A6I279_9PLEO</name>
<sequence length="379" mass="43493">MAYFPYLPEELLNQIFSNCVSAVDEDLDPDSVRTLQAISLTSKQFHRIVEPSLYSNVLACFAGLESEYYPFWLVNGPRLQRTFAERPALSSYVKTFRAFRIRADEMRYGEEHTAKQEVYRDNETTARMGLVGSHVPRILEGMPNLERVDFRKTAILYCHGLCYWLFGSELSTGKMSNLRRLDITLKRSTLVDLLPIFQLPKLEVFVADIVYLYAPDSEDRAWFSLRTSVRELTMRTFFWDTRTINLLSAFRIVLDACPLLRAFRLSLHGNPDEEFDEEFQAGIIGLLNVQLSSGTLRHLELWSKQGLCGPYEMLNPPSLPNVWTSASLELESLKVDMSLLSQNRFNTGYPGIRASIESVVPQSVRHLTLRHAPCRESRS</sequence>
<dbReference type="Proteomes" id="UP000800094">
    <property type="component" value="Unassembled WGS sequence"/>
</dbReference>
<keyword evidence="2" id="KW-1185">Reference proteome</keyword>
<proteinExistence type="predicted"/>
<gene>
    <name evidence="1" type="ORF">BU26DRAFT_523089</name>
</gene>
<evidence type="ECO:0000313" key="2">
    <source>
        <dbReference type="Proteomes" id="UP000800094"/>
    </source>
</evidence>
<protein>
    <submittedName>
        <fullName evidence="1">Uncharacterized protein</fullName>
    </submittedName>
</protein>
<dbReference type="EMBL" id="ML987203">
    <property type="protein sequence ID" value="KAF2244441.1"/>
    <property type="molecule type" value="Genomic_DNA"/>
</dbReference>
<dbReference type="RefSeq" id="XP_033679445.1">
    <property type="nucleotide sequence ID" value="XM_033829959.1"/>
</dbReference>
<organism evidence="1 2">
    <name type="scientific">Trematosphaeria pertusa</name>
    <dbReference type="NCBI Taxonomy" id="390896"/>
    <lineage>
        <taxon>Eukaryota</taxon>
        <taxon>Fungi</taxon>
        <taxon>Dikarya</taxon>
        <taxon>Ascomycota</taxon>
        <taxon>Pezizomycotina</taxon>
        <taxon>Dothideomycetes</taxon>
        <taxon>Pleosporomycetidae</taxon>
        <taxon>Pleosporales</taxon>
        <taxon>Massarineae</taxon>
        <taxon>Trematosphaeriaceae</taxon>
        <taxon>Trematosphaeria</taxon>
    </lineage>
</organism>